<dbReference type="Pfam" id="PF13641">
    <property type="entry name" value="Glyco_tranf_2_3"/>
    <property type="match status" value="1"/>
</dbReference>
<dbReference type="STRING" id="34002.SAMN04489859_103445"/>
<dbReference type="PANTHER" id="PTHR43646:SF2">
    <property type="entry name" value="GLYCOSYLTRANSFERASE 2-LIKE DOMAIN-CONTAINING PROTEIN"/>
    <property type="match status" value="1"/>
</dbReference>
<dbReference type="Gene3D" id="3.90.550.10">
    <property type="entry name" value="Spore Coat Polysaccharide Biosynthesis Protein SpsA, Chain A"/>
    <property type="match status" value="1"/>
</dbReference>
<name>A0A1H8LXI8_9RHOB</name>
<evidence type="ECO:0000256" key="4">
    <source>
        <dbReference type="ARBA" id="ARBA00022679"/>
    </source>
</evidence>
<evidence type="ECO:0000313" key="6">
    <source>
        <dbReference type="EMBL" id="SEO09862.1"/>
    </source>
</evidence>
<dbReference type="SUPFAM" id="SSF53448">
    <property type="entry name" value="Nucleotide-diphospho-sugar transferases"/>
    <property type="match status" value="1"/>
</dbReference>
<protein>
    <submittedName>
        <fullName evidence="6">MerE protein</fullName>
    </submittedName>
</protein>
<evidence type="ECO:0000256" key="1">
    <source>
        <dbReference type="ARBA" id="ARBA00004236"/>
    </source>
</evidence>
<organism evidence="6 7">
    <name type="scientific">Paracoccus alcaliphilus</name>
    <dbReference type="NCBI Taxonomy" id="34002"/>
    <lineage>
        <taxon>Bacteria</taxon>
        <taxon>Pseudomonadati</taxon>
        <taxon>Pseudomonadota</taxon>
        <taxon>Alphaproteobacteria</taxon>
        <taxon>Rhodobacterales</taxon>
        <taxon>Paracoccaceae</taxon>
        <taxon>Paracoccus</taxon>
    </lineage>
</organism>
<dbReference type="InterPro" id="IPR029044">
    <property type="entry name" value="Nucleotide-diphossugar_trans"/>
</dbReference>
<evidence type="ECO:0000256" key="5">
    <source>
        <dbReference type="ARBA" id="ARBA00023136"/>
    </source>
</evidence>
<dbReference type="GO" id="GO:0005886">
    <property type="term" value="C:plasma membrane"/>
    <property type="evidence" value="ECO:0007669"/>
    <property type="project" value="UniProtKB-SubCell"/>
</dbReference>
<evidence type="ECO:0000256" key="3">
    <source>
        <dbReference type="ARBA" id="ARBA00022676"/>
    </source>
</evidence>
<accession>A0A1H8LXI8</accession>
<comment type="subcellular location">
    <subcellularLocation>
        <location evidence="1">Cell membrane</location>
    </subcellularLocation>
</comment>
<proteinExistence type="predicted"/>
<gene>
    <name evidence="6" type="ORF">SAMN04489859_103445</name>
</gene>
<dbReference type="Proteomes" id="UP000199054">
    <property type="component" value="Unassembled WGS sequence"/>
</dbReference>
<keyword evidence="7" id="KW-1185">Reference proteome</keyword>
<dbReference type="RefSeq" id="WP_170851917.1">
    <property type="nucleotide sequence ID" value="NZ_CP067126.1"/>
</dbReference>
<keyword evidence="2" id="KW-1003">Cell membrane</keyword>
<keyword evidence="5" id="KW-0472">Membrane</keyword>
<dbReference type="AlphaFoldDB" id="A0A1H8LXI8"/>
<keyword evidence="3" id="KW-0328">Glycosyltransferase</keyword>
<keyword evidence="4" id="KW-0808">Transferase</keyword>
<sequence length="343" mass="36827">MNGSCVAQISQSLQPPPDQIVIAIPVRNEAARIGRLLGALAVAASRCHLPVTAVVLANDCGDRTSAIARGFAQPSLRIELREVSFPDHQSSAGRARRVAMDMAARGDALLMTTDGDAVPDPGWINTALGAVVMGADLVCGAITACVDHVLATASGARITRAEGAYAALVHEIRHCLDQMAGRQAVSAARPHYMESGASMAIRAQAYRAIGGLPCVDAGEDRALVHRAEAHGLRIRYADDMRVRVSARLHGRAQGGMAECLRQRMCDGDPLADQAMLPLEALRRLWAEALAGRPPGFPDRARIYGTRLRASDLERDLPELNHFVATTVRTHFARWMQTARDRAA</sequence>
<evidence type="ECO:0000313" key="7">
    <source>
        <dbReference type="Proteomes" id="UP000199054"/>
    </source>
</evidence>
<dbReference type="GO" id="GO:0016757">
    <property type="term" value="F:glycosyltransferase activity"/>
    <property type="evidence" value="ECO:0007669"/>
    <property type="project" value="UniProtKB-KW"/>
</dbReference>
<evidence type="ECO:0000256" key="2">
    <source>
        <dbReference type="ARBA" id="ARBA00022475"/>
    </source>
</evidence>
<dbReference type="EMBL" id="FODE01000034">
    <property type="protein sequence ID" value="SEO09862.1"/>
    <property type="molecule type" value="Genomic_DNA"/>
</dbReference>
<reference evidence="6 7" key="1">
    <citation type="submission" date="2016-10" db="EMBL/GenBank/DDBJ databases">
        <authorList>
            <person name="de Groot N.N."/>
        </authorList>
    </citation>
    <scope>NUCLEOTIDE SEQUENCE [LARGE SCALE GENOMIC DNA]</scope>
    <source>
        <strain evidence="6 7">DSM 8512</strain>
    </source>
</reference>
<dbReference type="PANTHER" id="PTHR43646">
    <property type="entry name" value="GLYCOSYLTRANSFERASE"/>
    <property type="match status" value="1"/>
</dbReference>